<feature type="transmembrane region" description="Helical" evidence="9">
    <location>
        <begin position="6"/>
        <end position="29"/>
    </location>
</feature>
<proteinExistence type="inferred from homology"/>
<evidence type="ECO:0000256" key="7">
    <source>
        <dbReference type="ARBA" id="ARBA00023143"/>
    </source>
</evidence>
<keyword evidence="3" id="KW-1003">Cell membrane</keyword>
<evidence type="ECO:0000256" key="5">
    <source>
        <dbReference type="ARBA" id="ARBA00022989"/>
    </source>
</evidence>
<evidence type="ECO:0000256" key="6">
    <source>
        <dbReference type="ARBA" id="ARBA00023136"/>
    </source>
</evidence>
<reference evidence="10 11" key="1">
    <citation type="submission" date="2020-08" db="EMBL/GenBank/DDBJ databases">
        <title>Genomic Encyclopedia of Type Strains, Phase IV (KMG-IV): sequencing the most valuable type-strain genomes for metagenomic binning, comparative biology and taxonomic classification.</title>
        <authorList>
            <person name="Goeker M."/>
        </authorList>
    </citation>
    <scope>NUCLEOTIDE SEQUENCE [LARGE SCALE GENOMIC DNA]</scope>
    <source>
        <strain evidence="10 11">DSM 22198</strain>
    </source>
</reference>
<dbReference type="Pfam" id="PF04347">
    <property type="entry name" value="FliO"/>
    <property type="match status" value="1"/>
</dbReference>
<evidence type="ECO:0000256" key="1">
    <source>
        <dbReference type="ARBA" id="ARBA00004117"/>
    </source>
</evidence>
<dbReference type="PANTHER" id="PTHR38766:SF1">
    <property type="entry name" value="FLAGELLAR PROTEIN FLIO"/>
    <property type="match status" value="1"/>
</dbReference>
<evidence type="ECO:0000313" key="11">
    <source>
        <dbReference type="Proteomes" id="UP000539175"/>
    </source>
</evidence>
<name>A0A7X0EEU3_9PROT</name>
<evidence type="ECO:0000256" key="4">
    <source>
        <dbReference type="ARBA" id="ARBA00022692"/>
    </source>
</evidence>
<evidence type="ECO:0000256" key="3">
    <source>
        <dbReference type="ARBA" id="ARBA00022475"/>
    </source>
</evidence>
<keyword evidence="11" id="KW-1185">Reference proteome</keyword>
<dbReference type="PANTHER" id="PTHR38766">
    <property type="entry name" value="FLAGELLAR PROTEIN FLIO"/>
    <property type="match status" value="1"/>
</dbReference>
<dbReference type="InterPro" id="IPR022781">
    <property type="entry name" value="Flagellar_biosynth_FliO"/>
</dbReference>
<keyword evidence="10" id="KW-0282">Flagellum</keyword>
<accession>A0A7X0EEU3</accession>
<sequence length="124" mass="13288">MVTSAAYYVYAALMLGLVIGFILVAGWLVRRFGGGALLRLPGRADRRLGVVEAMALDPRRRLVLIRRDGVEHLLLLGGTQDLHLEGPITRPGPPLGPPHAPRRAFDAILQETAAPPATAPGQDP</sequence>
<keyword evidence="10" id="KW-0969">Cilium</keyword>
<protein>
    <submittedName>
        <fullName evidence="10">Flagellar protein FliO/FliZ</fullName>
    </submittedName>
</protein>
<keyword evidence="6 9" id="KW-0472">Membrane</keyword>
<keyword evidence="5 9" id="KW-1133">Transmembrane helix</keyword>
<comment type="similarity">
    <text evidence="8">Belongs to the FliO/MopB family.</text>
</comment>
<evidence type="ECO:0000313" key="10">
    <source>
        <dbReference type="EMBL" id="MBB6254277.1"/>
    </source>
</evidence>
<gene>
    <name evidence="10" type="ORF">FHS74_004863</name>
</gene>
<keyword evidence="4 9" id="KW-0812">Transmembrane</keyword>
<dbReference type="EMBL" id="JACIIZ010000016">
    <property type="protein sequence ID" value="MBB6254277.1"/>
    <property type="molecule type" value="Genomic_DNA"/>
</dbReference>
<evidence type="ECO:0000256" key="2">
    <source>
        <dbReference type="ARBA" id="ARBA00004236"/>
    </source>
</evidence>
<dbReference type="AlphaFoldDB" id="A0A7X0EEU3"/>
<organism evidence="10 11">
    <name type="scientific">Nitrospirillum iridis</name>
    <dbReference type="NCBI Taxonomy" id="765888"/>
    <lineage>
        <taxon>Bacteria</taxon>
        <taxon>Pseudomonadati</taxon>
        <taxon>Pseudomonadota</taxon>
        <taxon>Alphaproteobacteria</taxon>
        <taxon>Rhodospirillales</taxon>
        <taxon>Azospirillaceae</taxon>
        <taxon>Nitrospirillum</taxon>
    </lineage>
</organism>
<dbReference type="GO" id="GO:0044781">
    <property type="term" value="P:bacterial-type flagellum organization"/>
    <property type="evidence" value="ECO:0007669"/>
    <property type="project" value="InterPro"/>
</dbReference>
<dbReference type="Proteomes" id="UP000539175">
    <property type="component" value="Unassembled WGS sequence"/>
</dbReference>
<evidence type="ECO:0000256" key="8">
    <source>
        <dbReference type="ARBA" id="ARBA00037937"/>
    </source>
</evidence>
<keyword evidence="10" id="KW-0966">Cell projection</keyword>
<dbReference type="GO" id="GO:0009425">
    <property type="term" value="C:bacterial-type flagellum basal body"/>
    <property type="evidence" value="ECO:0007669"/>
    <property type="project" value="UniProtKB-SubCell"/>
</dbReference>
<evidence type="ECO:0000256" key="9">
    <source>
        <dbReference type="SAM" id="Phobius"/>
    </source>
</evidence>
<dbReference type="RefSeq" id="WP_246463333.1">
    <property type="nucleotide sequence ID" value="NZ_JACIIZ010000016.1"/>
</dbReference>
<dbReference type="GO" id="GO:0005886">
    <property type="term" value="C:plasma membrane"/>
    <property type="evidence" value="ECO:0007669"/>
    <property type="project" value="UniProtKB-SubCell"/>
</dbReference>
<comment type="subcellular location">
    <subcellularLocation>
        <location evidence="1">Bacterial flagellum basal body</location>
    </subcellularLocation>
    <subcellularLocation>
        <location evidence="2">Cell membrane</location>
    </subcellularLocation>
</comment>
<keyword evidence="7" id="KW-0975">Bacterial flagellum</keyword>
<dbReference type="InterPro" id="IPR052205">
    <property type="entry name" value="FliO/MopB"/>
</dbReference>
<comment type="caution">
    <text evidence="10">The sequence shown here is derived from an EMBL/GenBank/DDBJ whole genome shotgun (WGS) entry which is preliminary data.</text>
</comment>